<gene>
    <name evidence="2" type="ORF">JEQ12_007338</name>
</gene>
<dbReference type="Proteomes" id="UP000664991">
    <property type="component" value="Chromosome 17"/>
</dbReference>
<evidence type="ECO:0000256" key="1">
    <source>
        <dbReference type="SAM" id="MobiDB-lite"/>
    </source>
</evidence>
<comment type="caution">
    <text evidence="2">The sequence shown here is derived from an EMBL/GenBank/DDBJ whole genome shotgun (WGS) entry which is preliminary data.</text>
</comment>
<feature type="region of interest" description="Disordered" evidence="1">
    <location>
        <begin position="131"/>
        <end position="156"/>
    </location>
</feature>
<feature type="region of interest" description="Disordered" evidence="1">
    <location>
        <begin position="1"/>
        <end position="21"/>
    </location>
</feature>
<sequence>MLALAISPPRPQSRLGHGGGVGSQILPRWKENAGRAEALAPAFLAHGGSWRAAVGAGCPAGAPSLPCPPCMLPPAPVCSPGATTANPALPCIHAPTALQPQDSPKVPGKPRGHQNPLLGWGNLGVSRVPAPTSVKSTGSDSLKVRAEPAKGTNVGGRGRPEVSLCFLFPFPQHAHM</sequence>
<evidence type="ECO:0000313" key="3">
    <source>
        <dbReference type="Proteomes" id="UP000664991"/>
    </source>
</evidence>
<organism evidence="2 3">
    <name type="scientific">Ovis aries</name>
    <name type="common">Sheep</name>
    <dbReference type="NCBI Taxonomy" id="9940"/>
    <lineage>
        <taxon>Eukaryota</taxon>
        <taxon>Metazoa</taxon>
        <taxon>Chordata</taxon>
        <taxon>Craniata</taxon>
        <taxon>Vertebrata</taxon>
        <taxon>Euteleostomi</taxon>
        <taxon>Mammalia</taxon>
        <taxon>Eutheria</taxon>
        <taxon>Laurasiatheria</taxon>
        <taxon>Artiodactyla</taxon>
        <taxon>Ruminantia</taxon>
        <taxon>Pecora</taxon>
        <taxon>Bovidae</taxon>
        <taxon>Caprinae</taxon>
        <taxon>Ovis</taxon>
    </lineage>
</organism>
<name>A0A835ZZU3_SHEEP</name>
<dbReference type="AlphaFoldDB" id="A0A835ZZU3"/>
<evidence type="ECO:0000313" key="2">
    <source>
        <dbReference type="EMBL" id="KAG5198742.1"/>
    </source>
</evidence>
<dbReference type="EMBL" id="JAEMGP010000017">
    <property type="protein sequence ID" value="KAG5198742.1"/>
    <property type="molecule type" value="Genomic_DNA"/>
</dbReference>
<reference evidence="2 3" key="1">
    <citation type="submission" date="2020-12" db="EMBL/GenBank/DDBJ databases">
        <title>De novo assembly of Tibetan sheep genome.</title>
        <authorList>
            <person name="Li X."/>
        </authorList>
    </citation>
    <scope>NUCLEOTIDE SEQUENCE [LARGE SCALE GENOMIC DNA]</scope>
    <source>
        <tissue evidence="2">Heart</tissue>
    </source>
</reference>
<accession>A0A835ZZU3</accession>
<protein>
    <submittedName>
        <fullName evidence="2">Uncharacterized protein</fullName>
    </submittedName>
</protein>
<proteinExistence type="predicted"/>